<evidence type="ECO:0000313" key="2">
    <source>
        <dbReference type="Proteomes" id="UP000254209"/>
    </source>
</evidence>
<organism evidence="1 2">
    <name type="scientific">Alysiella crassa</name>
    <dbReference type="NCBI Taxonomy" id="153491"/>
    <lineage>
        <taxon>Bacteria</taxon>
        <taxon>Pseudomonadati</taxon>
        <taxon>Pseudomonadota</taxon>
        <taxon>Betaproteobacteria</taxon>
        <taxon>Neisseriales</taxon>
        <taxon>Neisseriaceae</taxon>
        <taxon>Alysiella</taxon>
    </lineage>
</organism>
<accession>A0A376BJV0</accession>
<reference evidence="1 2" key="1">
    <citation type="submission" date="2018-06" db="EMBL/GenBank/DDBJ databases">
        <authorList>
            <consortium name="Pathogen Informatics"/>
            <person name="Doyle S."/>
        </authorList>
    </citation>
    <scope>NUCLEOTIDE SEQUENCE [LARGE SCALE GENOMIC DNA]</scope>
    <source>
        <strain evidence="1 2">NCTC10283</strain>
    </source>
</reference>
<name>A0A376BJV0_9NEIS</name>
<evidence type="ECO:0000313" key="1">
    <source>
        <dbReference type="EMBL" id="SSY70032.1"/>
    </source>
</evidence>
<sequence length="79" mass="9156">MSGISGISGNLFLNQLFKNLKSGILVGFNWDIVIKQYITILINKIKTLKYKKTRLVLHDNRAFRLPVGLIFMVWDFKTI</sequence>
<dbReference type="EMBL" id="UFSO01000002">
    <property type="protein sequence ID" value="SSY70032.1"/>
    <property type="molecule type" value="Genomic_DNA"/>
</dbReference>
<keyword evidence="2" id="KW-1185">Reference proteome</keyword>
<protein>
    <submittedName>
        <fullName evidence="1">Uncharacterized protein</fullName>
    </submittedName>
</protein>
<dbReference type="Proteomes" id="UP000254209">
    <property type="component" value="Unassembled WGS sequence"/>
</dbReference>
<dbReference type="AlphaFoldDB" id="A0A376BJV0"/>
<gene>
    <name evidence="1" type="ORF">NCTC10283_00095</name>
</gene>
<proteinExistence type="predicted"/>